<keyword evidence="1" id="KW-1133">Transmembrane helix</keyword>
<evidence type="ECO:0000313" key="2">
    <source>
        <dbReference type="EMBL" id="NKE03913.1"/>
    </source>
</evidence>
<keyword evidence="1" id="KW-0812">Transmembrane</keyword>
<organism evidence="2 3">
    <name type="scientific">Mesobacillus selenatarsenatis</name>
    <dbReference type="NCBI Taxonomy" id="388741"/>
    <lineage>
        <taxon>Bacteria</taxon>
        <taxon>Bacillati</taxon>
        <taxon>Bacillota</taxon>
        <taxon>Bacilli</taxon>
        <taxon>Bacillales</taxon>
        <taxon>Bacillaceae</taxon>
        <taxon>Mesobacillus</taxon>
    </lineage>
</organism>
<dbReference type="RefSeq" id="WP_167830451.1">
    <property type="nucleotide sequence ID" value="NZ_JAAVUM010000001.1"/>
</dbReference>
<keyword evidence="1" id="KW-0472">Membrane</keyword>
<gene>
    <name evidence="2" type="ORF">GWK17_00245</name>
</gene>
<accession>A0A846T5J3</accession>
<evidence type="ECO:0000256" key="1">
    <source>
        <dbReference type="SAM" id="Phobius"/>
    </source>
</evidence>
<reference evidence="2 3" key="1">
    <citation type="submission" date="2020-03" db="EMBL/GenBank/DDBJ databases">
        <authorList>
            <person name="Sun Q."/>
        </authorList>
    </citation>
    <scope>NUCLEOTIDE SEQUENCE [LARGE SCALE GENOMIC DNA]</scope>
    <source>
        <strain evidence="2 3">KACC 21451</strain>
    </source>
</reference>
<sequence>MGSNKNDRIESLEQLEIPESIYQFIGEIPHKSITTEAEEQVEEDWNRFQRYTRKQKTVIIKKRMTILSLSAAAVLGLFISTAFVSPAVAQVASHIPYLNLIFENKIQVKTLENEIYQAIMDKNFKNIALHVNRKEKYIEAMVFNTEEYYKEMKTPIKDMISEILNDRNEGDYEIRVANDPETAVQWSKIDVETDKKIAEVEKTVYEVLGKYHYDSPRHTSGISVDRVNLELPVNEPNIKKIPLEIKELLKQRDLGDLEVKVYTYDPGLEERGGKFMKIFDSIAIGLKAKPEYKIDSVGFSNNKKEHFYISIQLVLESTDPDIEEVVESIEKTVQDFLESDDALTSIQDEKYQVVISSSDKKKMKVISN</sequence>
<name>A0A846T5J3_9BACI</name>
<proteinExistence type="predicted"/>
<protein>
    <submittedName>
        <fullName evidence="2">DUF4030 domain-containing protein</fullName>
    </submittedName>
</protein>
<feature type="transmembrane region" description="Helical" evidence="1">
    <location>
        <begin position="64"/>
        <end position="84"/>
    </location>
</feature>
<evidence type="ECO:0000313" key="3">
    <source>
        <dbReference type="Proteomes" id="UP000587942"/>
    </source>
</evidence>
<dbReference type="Proteomes" id="UP000587942">
    <property type="component" value="Unassembled WGS sequence"/>
</dbReference>
<dbReference type="EMBL" id="JAAVUM010000001">
    <property type="protein sequence ID" value="NKE03913.1"/>
    <property type="molecule type" value="Genomic_DNA"/>
</dbReference>
<dbReference type="AlphaFoldDB" id="A0A846T5J3"/>
<comment type="caution">
    <text evidence="2">The sequence shown here is derived from an EMBL/GenBank/DDBJ whole genome shotgun (WGS) entry which is preliminary data.</text>
</comment>